<keyword evidence="1" id="KW-0134">Cell wall</keyword>
<dbReference type="eggNOG" id="COG4932">
    <property type="taxonomic scope" value="Bacteria"/>
</dbReference>
<keyword evidence="4" id="KW-0572">Peptidoglycan-anchor</keyword>
<protein>
    <submittedName>
        <fullName evidence="8">Cell wall surface anchor family protein</fullName>
    </submittedName>
</protein>
<name>K8ZCL3_9ENTE</name>
<feature type="domain" description="Gram-positive cocci surface proteins LPxTG" evidence="7">
    <location>
        <begin position="555"/>
        <end position="589"/>
    </location>
</feature>
<sequence>MKNNKMMKASVASAMLLGLVAPTVLATTNVATATAAESKQDSALQESLKATTGHDSITITSHNGIPLDKETFNAYRLMDAHYVKGENDTREEAYVIIPKWQKFFNKEVKGNEETKCSDEEAAKYLANLQKDPAGLKKFQEHVFDYANDHSIEPLGTKNAERNTYTISNLPDGYYSVIQVADENTVSLSYNILVTVDGHDTNAKVDLKADVPSLLKTMNGTDDPKNDKKAMDFAIGDDVPFRLVSKVPDMSGFEADKDGKHGGRYVFEVCDTMSKGLTLDPNSIDIKIDGKEYKDFDYVKTGDNKFRLVFGINSTNGKSDDCTKDKDGCTNTTPSNDKDVLSDADGVLNDEVFKKNTGKPIVITYKAKLNANAVLGKEGNANTANVLYSNNPYKPENVNHTWDSTTHAFTFGLDLTKVDDNQKALAGAEFQLTTNDGTEIKVKQEKDGSYVVSKDDDAVSKVVSSKDGKIFVKGLDAGSYQLKETKAPAGYNLLEKPIKFTISPKYKEIQPGDYTNIEGILEDLTVTGTETGHEFSADATKGTVSTTVVNKAGGLLPKTGGRGIFMLAAIGLALMALATYVLFGRKKATK</sequence>
<feature type="signal peptide" evidence="6">
    <location>
        <begin position="1"/>
        <end position="26"/>
    </location>
</feature>
<evidence type="ECO:0000259" key="7">
    <source>
        <dbReference type="PROSITE" id="PS50847"/>
    </source>
</evidence>
<proteinExistence type="predicted"/>
<evidence type="ECO:0000256" key="5">
    <source>
        <dbReference type="SAM" id="Phobius"/>
    </source>
</evidence>
<dbReference type="EMBL" id="AMYT01000008">
    <property type="protein sequence ID" value="EKU27792.1"/>
    <property type="molecule type" value="Genomic_DNA"/>
</dbReference>
<keyword evidence="5" id="KW-0812">Transmembrane</keyword>
<organism evidence="8 9">
    <name type="scientific">Catellicoccus marimammalium M35/04/3</name>
    <dbReference type="NCBI Taxonomy" id="1234409"/>
    <lineage>
        <taxon>Bacteria</taxon>
        <taxon>Bacillati</taxon>
        <taxon>Bacillota</taxon>
        <taxon>Bacilli</taxon>
        <taxon>Lactobacillales</taxon>
        <taxon>Enterococcaceae</taxon>
        <taxon>Catellicoccus</taxon>
    </lineage>
</organism>
<dbReference type="SUPFAM" id="SSF49478">
    <property type="entry name" value="Cna protein B-type domain"/>
    <property type="match status" value="1"/>
</dbReference>
<evidence type="ECO:0000256" key="4">
    <source>
        <dbReference type="ARBA" id="ARBA00023088"/>
    </source>
</evidence>
<evidence type="ECO:0000256" key="3">
    <source>
        <dbReference type="ARBA" id="ARBA00022729"/>
    </source>
</evidence>
<evidence type="ECO:0000256" key="6">
    <source>
        <dbReference type="SAM" id="SignalP"/>
    </source>
</evidence>
<accession>K8ZCL3</accession>
<evidence type="ECO:0000313" key="9">
    <source>
        <dbReference type="Proteomes" id="UP000016057"/>
    </source>
</evidence>
<keyword evidence="5" id="KW-1133">Transmembrane helix</keyword>
<dbReference type="AlphaFoldDB" id="K8ZCL3"/>
<dbReference type="InterPro" id="IPR013783">
    <property type="entry name" value="Ig-like_fold"/>
</dbReference>
<evidence type="ECO:0000313" key="8">
    <source>
        <dbReference type="EMBL" id="EKU27792.1"/>
    </source>
</evidence>
<feature type="transmembrane region" description="Helical" evidence="5">
    <location>
        <begin position="563"/>
        <end position="582"/>
    </location>
</feature>
<dbReference type="RefSeq" id="WP_009488531.1">
    <property type="nucleotide sequence ID" value="NZ_AMYT01000008.1"/>
</dbReference>
<reference evidence="8 9" key="1">
    <citation type="journal article" date="2013" name="Genome Announc.">
        <title>Draft Genome Sequence of Catellicoccus marimammalium, a Novel Species Commonly Found in Gull Feces.</title>
        <authorList>
            <person name="Weigand M.R."/>
            <person name="Ryu H."/>
            <person name="Bozcek L."/>
            <person name="Konstantinidis K.T."/>
            <person name="Santo Domingo J.W."/>
        </authorList>
    </citation>
    <scope>NUCLEOTIDE SEQUENCE [LARGE SCALE GENOMIC DNA]</scope>
    <source>
        <strain evidence="8 9">M35/04/3</strain>
    </source>
</reference>
<dbReference type="NCBIfam" id="TIGR04226">
    <property type="entry name" value="RrgB_K2N_iso_D2"/>
    <property type="match status" value="1"/>
</dbReference>
<dbReference type="NCBIfam" id="TIGR01167">
    <property type="entry name" value="LPXTG_anchor"/>
    <property type="match status" value="1"/>
</dbReference>
<comment type="caution">
    <text evidence="8">The sequence shown here is derived from an EMBL/GenBank/DDBJ whole genome shotgun (WGS) entry which is preliminary data.</text>
</comment>
<gene>
    <name evidence="8" type="ORF">C683_0257</name>
</gene>
<dbReference type="Pfam" id="PF17802">
    <property type="entry name" value="SpaA"/>
    <property type="match status" value="1"/>
</dbReference>
<keyword evidence="5" id="KW-0472">Membrane</keyword>
<keyword evidence="2" id="KW-0964">Secreted</keyword>
<dbReference type="Proteomes" id="UP000016057">
    <property type="component" value="Unassembled WGS sequence"/>
</dbReference>
<keyword evidence="9" id="KW-1185">Reference proteome</keyword>
<keyword evidence="3 6" id="KW-0732">Signal</keyword>
<dbReference type="Gene3D" id="2.60.40.740">
    <property type="match status" value="1"/>
</dbReference>
<dbReference type="InterPro" id="IPR019931">
    <property type="entry name" value="LPXTG_anchor"/>
</dbReference>
<dbReference type="STRING" id="1234409.C683_0257"/>
<dbReference type="InterPro" id="IPR026466">
    <property type="entry name" value="Fim_isopep_form_D2_dom"/>
</dbReference>
<dbReference type="Gene3D" id="2.60.40.10">
    <property type="entry name" value="Immunoglobulins"/>
    <property type="match status" value="1"/>
</dbReference>
<evidence type="ECO:0000256" key="1">
    <source>
        <dbReference type="ARBA" id="ARBA00022512"/>
    </source>
</evidence>
<evidence type="ECO:0000256" key="2">
    <source>
        <dbReference type="ARBA" id="ARBA00022525"/>
    </source>
</evidence>
<dbReference type="InterPro" id="IPR041033">
    <property type="entry name" value="SpaA_PFL_dom_1"/>
</dbReference>
<feature type="chain" id="PRO_5038485144" evidence="6">
    <location>
        <begin position="27"/>
        <end position="589"/>
    </location>
</feature>
<dbReference type="OrthoDB" id="2199792at2"/>
<dbReference type="PROSITE" id="PS50847">
    <property type="entry name" value="GRAM_POS_ANCHORING"/>
    <property type="match status" value="1"/>
</dbReference>